<dbReference type="KEGG" id="slr:L21SP2_2346"/>
<evidence type="ECO:0000313" key="4">
    <source>
        <dbReference type="Proteomes" id="UP000018680"/>
    </source>
</evidence>
<proteinExistence type="predicted"/>
<dbReference type="PROSITE" id="PS50076">
    <property type="entry name" value="DNAJ_2"/>
    <property type="match status" value="1"/>
</dbReference>
<keyword evidence="4" id="KW-1185">Reference proteome</keyword>
<organism evidence="3 4">
    <name type="scientific">Salinispira pacifica</name>
    <dbReference type="NCBI Taxonomy" id="1307761"/>
    <lineage>
        <taxon>Bacteria</taxon>
        <taxon>Pseudomonadati</taxon>
        <taxon>Spirochaetota</taxon>
        <taxon>Spirochaetia</taxon>
        <taxon>Spirochaetales</taxon>
        <taxon>Spirochaetaceae</taxon>
        <taxon>Salinispira</taxon>
    </lineage>
</organism>
<feature type="domain" description="J" evidence="2">
    <location>
        <begin position="6"/>
        <end position="88"/>
    </location>
</feature>
<dbReference type="RefSeq" id="WP_024268603.1">
    <property type="nucleotide sequence ID" value="NC_023035.1"/>
</dbReference>
<dbReference type="Proteomes" id="UP000018680">
    <property type="component" value="Chromosome"/>
</dbReference>
<dbReference type="HOGENOM" id="CLU_1030180_0_0_12"/>
<dbReference type="STRING" id="1307761.L21SP2_2346"/>
<protein>
    <recommendedName>
        <fullName evidence="2">J domain-containing protein</fullName>
    </recommendedName>
</protein>
<feature type="compositionally biased region" description="Basic and acidic residues" evidence="1">
    <location>
        <begin position="68"/>
        <end position="84"/>
    </location>
</feature>
<dbReference type="SUPFAM" id="SSF46565">
    <property type="entry name" value="Chaperone J-domain"/>
    <property type="match status" value="1"/>
</dbReference>
<accession>V5WJG6</accession>
<dbReference type="AlphaFoldDB" id="V5WJG6"/>
<dbReference type="EMBL" id="CP006939">
    <property type="protein sequence ID" value="AHC15699.1"/>
    <property type="molecule type" value="Genomic_DNA"/>
</dbReference>
<dbReference type="Pfam" id="PF00226">
    <property type="entry name" value="DnaJ"/>
    <property type="match status" value="1"/>
</dbReference>
<dbReference type="InterPro" id="IPR001623">
    <property type="entry name" value="DnaJ_domain"/>
</dbReference>
<dbReference type="CDD" id="cd06257">
    <property type="entry name" value="DnaJ"/>
    <property type="match status" value="1"/>
</dbReference>
<dbReference type="Gene3D" id="1.10.287.110">
    <property type="entry name" value="DnaJ domain"/>
    <property type="match status" value="1"/>
</dbReference>
<gene>
    <name evidence="3" type="ORF">L21SP2_2346</name>
</gene>
<dbReference type="SMART" id="SM00271">
    <property type="entry name" value="DnaJ"/>
    <property type="match status" value="1"/>
</dbReference>
<evidence type="ECO:0000313" key="3">
    <source>
        <dbReference type="EMBL" id="AHC15699.1"/>
    </source>
</evidence>
<dbReference type="InterPro" id="IPR036869">
    <property type="entry name" value="J_dom_sf"/>
</dbReference>
<dbReference type="OrthoDB" id="369466at2"/>
<feature type="region of interest" description="Disordered" evidence="1">
    <location>
        <begin position="68"/>
        <end position="89"/>
    </location>
</feature>
<name>V5WJG6_9SPIO</name>
<evidence type="ECO:0000256" key="1">
    <source>
        <dbReference type="SAM" id="MobiDB-lite"/>
    </source>
</evidence>
<sequence length="272" mass="31206">MMNVSSAFKFLNLSETASQAEANARYRRLLKEYHPDRNTHRSEWSHTMTVRLTEAYDAVSSYISSIRADEAEPQGDHSESRNVADEPDSGYSITMQARIGNLYDQLLNHIHDYYSGGMNNVHLRQEGTMRHRFRALLRRLANTVEDLHLTMEWPGSSLQHSQVNAIHDFAAAFYENMLIKPRQPETLTRDEAKSQTLYRNGSLSMDNAIRKGILELEQKNGLITPGSRHQAEQSFMLLLSGYPRSIFVADTLIKLYLLKAFSALCEFLEEQF</sequence>
<evidence type="ECO:0000259" key="2">
    <source>
        <dbReference type="PROSITE" id="PS50076"/>
    </source>
</evidence>
<reference evidence="3 4" key="1">
    <citation type="journal article" date="2015" name="Stand. Genomic Sci.">
        <title>Complete genome sequence and description of Salinispira pacifica gen. nov., sp. nov., a novel spirochaete isolated form a hypersaline microbial mat.</title>
        <authorList>
            <person name="Ben Hania W."/>
            <person name="Joseph M."/>
            <person name="Schumann P."/>
            <person name="Bunk B."/>
            <person name="Fiebig A."/>
            <person name="Sproer C."/>
            <person name="Klenk H.P."/>
            <person name="Fardeau M.L."/>
            <person name="Spring S."/>
        </authorList>
    </citation>
    <scope>NUCLEOTIDE SEQUENCE [LARGE SCALE GENOMIC DNA]</scope>
    <source>
        <strain evidence="3 4">L21-RPul-D2</strain>
    </source>
</reference>